<dbReference type="Proteomes" id="UP001418222">
    <property type="component" value="Unassembled WGS sequence"/>
</dbReference>
<evidence type="ECO:0000313" key="3">
    <source>
        <dbReference type="EMBL" id="KAK8916697.1"/>
    </source>
</evidence>
<sequence>MVSLRWAYIRIVTGTIVGGALGFYTMHRIETSYKERRKEELQRYQNEMKRRQQEEQHDSSDLWTDS</sequence>
<keyword evidence="2" id="KW-1133">Transmembrane helix</keyword>
<accession>A0AAP0FV50</accession>
<feature type="transmembrane region" description="Helical" evidence="2">
    <location>
        <begin position="6"/>
        <end position="26"/>
    </location>
</feature>
<comment type="caution">
    <text evidence="3">The sequence shown here is derived from an EMBL/GenBank/DDBJ whole genome shotgun (WGS) entry which is preliminary data.</text>
</comment>
<feature type="region of interest" description="Disordered" evidence="1">
    <location>
        <begin position="40"/>
        <end position="66"/>
    </location>
</feature>
<dbReference type="EMBL" id="JBBWWQ010000020">
    <property type="protein sequence ID" value="KAK8916697.1"/>
    <property type="molecule type" value="Genomic_DNA"/>
</dbReference>
<keyword evidence="4" id="KW-1185">Reference proteome</keyword>
<proteinExistence type="predicted"/>
<organism evidence="3 4">
    <name type="scientific">Platanthera zijinensis</name>
    <dbReference type="NCBI Taxonomy" id="2320716"/>
    <lineage>
        <taxon>Eukaryota</taxon>
        <taxon>Viridiplantae</taxon>
        <taxon>Streptophyta</taxon>
        <taxon>Embryophyta</taxon>
        <taxon>Tracheophyta</taxon>
        <taxon>Spermatophyta</taxon>
        <taxon>Magnoliopsida</taxon>
        <taxon>Liliopsida</taxon>
        <taxon>Asparagales</taxon>
        <taxon>Orchidaceae</taxon>
        <taxon>Orchidoideae</taxon>
        <taxon>Orchideae</taxon>
        <taxon>Orchidinae</taxon>
        <taxon>Platanthera</taxon>
    </lineage>
</organism>
<evidence type="ECO:0000256" key="1">
    <source>
        <dbReference type="SAM" id="MobiDB-lite"/>
    </source>
</evidence>
<keyword evidence="2" id="KW-0472">Membrane</keyword>
<name>A0AAP0FV50_9ASPA</name>
<evidence type="ECO:0000313" key="4">
    <source>
        <dbReference type="Proteomes" id="UP001418222"/>
    </source>
</evidence>
<keyword evidence="2" id="KW-0812">Transmembrane</keyword>
<reference evidence="3 4" key="1">
    <citation type="journal article" date="2022" name="Nat. Plants">
        <title>Genomes of leafy and leafless Platanthera orchids illuminate the evolution of mycoheterotrophy.</title>
        <authorList>
            <person name="Li M.H."/>
            <person name="Liu K.W."/>
            <person name="Li Z."/>
            <person name="Lu H.C."/>
            <person name="Ye Q.L."/>
            <person name="Zhang D."/>
            <person name="Wang J.Y."/>
            <person name="Li Y.F."/>
            <person name="Zhong Z.M."/>
            <person name="Liu X."/>
            <person name="Yu X."/>
            <person name="Liu D.K."/>
            <person name="Tu X.D."/>
            <person name="Liu B."/>
            <person name="Hao Y."/>
            <person name="Liao X.Y."/>
            <person name="Jiang Y.T."/>
            <person name="Sun W.H."/>
            <person name="Chen J."/>
            <person name="Chen Y.Q."/>
            <person name="Ai Y."/>
            <person name="Zhai J.W."/>
            <person name="Wu S.S."/>
            <person name="Zhou Z."/>
            <person name="Hsiao Y.Y."/>
            <person name="Wu W.L."/>
            <person name="Chen Y.Y."/>
            <person name="Lin Y.F."/>
            <person name="Hsu J.L."/>
            <person name="Li C.Y."/>
            <person name="Wang Z.W."/>
            <person name="Zhao X."/>
            <person name="Zhong W.Y."/>
            <person name="Ma X.K."/>
            <person name="Ma L."/>
            <person name="Huang J."/>
            <person name="Chen G.Z."/>
            <person name="Huang M.Z."/>
            <person name="Huang L."/>
            <person name="Peng D.H."/>
            <person name="Luo Y.B."/>
            <person name="Zou S.Q."/>
            <person name="Chen S.P."/>
            <person name="Lan S."/>
            <person name="Tsai W.C."/>
            <person name="Van de Peer Y."/>
            <person name="Liu Z.J."/>
        </authorList>
    </citation>
    <scope>NUCLEOTIDE SEQUENCE [LARGE SCALE GENOMIC DNA]</scope>
    <source>
        <strain evidence="3">Lor287</strain>
    </source>
</reference>
<evidence type="ECO:0000256" key="2">
    <source>
        <dbReference type="SAM" id="Phobius"/>
    </source>
</evidence>
<protein>
    <submittedName>
        <fullName evidence="3">Uncharacterized protein</fullName>
    </submittedName>
</protein>
<feature type="compositionally biased region" description="Basic and acidic residues" evidence="1">
    <location>
        <begin position="40"/>
        <end position="60"/>
    </location>
</feature>
<dbReference type="AlphaFoldDB" id="A0AAP0FV50"/>
<gene>
    <name evidence="3" type="ORF">KSP39_PZI023023</name>
</gene>